<name>A0A9Q1QQ49_9CARY</name>
<organism evidence="9 10">
    <name type="scientific">Carnegiea gigantea</name>
    <dbReference type="NCBI Taxonomy" id="171969"/>
    <lineage>
        <taxon>Eukaryota</taxon>
        <taxon>Viridiplantae</taxon>
        <taxon>Streptophyta</taxon>
        <taxon>Embryophyta</taxon>
        <taxon>Tracheophyta</taxon>
        <taxon>Spermatophyta</taxon>
        <taxon>Magnoliopsida</taxon>
        <taxon>eudicotyledons</taxon>
        <taxon>Gunneridae</taxon>
        <taxon>Pentapetalae</taxon>
        <taxon>Caryophyllales</taxon>
        <taxon>Cactineae</taxon>
        <taxon>Cactaceae</taxon>
        <taxon>Cactoideae</taxon>
        <taxon>Echinocereeae</taxon>
        <taxon>Carnegiea</taxon>
    </lineage>
</organism>
<dbReference type="AlphaFoldDB" id="A0A9Q1QQ49"/>
<evidence type="ECO:0000256" key="6">
    <source>
        <dbReference type="ARBA" id="ARBA00023136"/>
    </source>
</evidence>
<reference evidence="9" key="1">
    <citation type="submission" date="2022-04" db="EMBL/GenBank/DDBJ databases">
        <title>Carnegiea gigantea Genome sequencing and assembly v2.</title>
        <authorList>
            <person name="Copetti D."/>
            <person name="Sanderson M.J."/>
            <person name="Burquez A."/>
            <person name="Wojciechowski M.F."/>
        </authorList>
    </citation>
    <scope>NUCLEOTIDE SEQUENCE</scope>
    <source>
        <strain evidence="9">SGP5-SGP5p</strain>
        <tissue evidence="9">Aerial part</tissue>
    </source>
</reference>
<protein>
    <recommendedName>
        <fullName evidence="11">Protein BIG GRAIN 1-like A</fullName>
    </recommendedName>
</protein>
<feature type="region of interest" description="Disordered" evidence="8">
    <location>
        <begin position="219"/>
        <end position="264"/>
    </location>
</feature>
<evidence type="ECO:0000256" key="3">
    <source>
        <dbReference type="ARBA" id="ARBA00010067"/>
    </source>
</evidence>
<feature type="compositionally biased region" description="Polar residues" evidence="8">
    <location>
        <begin position="241"/>
        <end position="259"/>
    </location>
</feature>
<comment type="subcellular location">
    <subcellularLocation>
        <location evidence="2">Cell membrane</location>
    </subcellularLocation>
</comment>
<comment type="caution">
    <text evidence="9">The sequence shown here is derived from an EMBL/GenBank/DDBJ whole genome shotgun (WGS) entry which is preliminary data.</text>
</comment>
<dbReference type="GO" id="GO:0009734">
    <property type="term" value="P:auxin-activated signaling pathway"/>
    <property type="evidence" value="ECO:0007669"/>
    <property type="project" value="UniProtKB-KW"/>
</dbReference>
<dbReference type="PANTHER" id="PTHR33541:SF28">
    <property type="entry name" value="PROTEIN BIG GRAIN 1-LIKE A"/>
    <property type="match status" value="1"/>
</dbReference>
<accession>A0A9Q1QQ49</accession>
<evidence type="ECO:0000313" key="10">
    <source>
        <dbReference type="Proteomes" id="UP001153076"/>
    </source>
</evidence>
<dbReference type="GO" id="GO:0005886">
    <property type="term" value="C:plasma membrane"/>
    <property type="evidence" value="ECO:0007669"/>
    <property type="project" value="UniProtKB-SubCell"/>
</dbReference>
<comment type="similarity">
    <text evidence="3">Belongs to the BIG GRAIN 1 (BG1) plant protein family.</text>
</comment>
<sequence length="401" mass="45996">MSRSYALYKIMSSSSRRPSLQDHRHRHHHSPSFSSTLLEEIYRSFDEESENHHLTNADIYRMKKTSTSTYFDTEDRFVLDRWIDNDNVKVRRASLPEGIFRRNDHRRPANYYSSTSSSDSCSSGTCGFSSYDTESLCRSSRQNPLPPLKLIRTVVNPAEIRSKNYSDEVPPAKKNKKEGNLHRRALKLYGDLKKVKQPISPGGKLAAFLNSLFNSNALKKPKISSSSPSSNGINLERESASAPSTASRSCLSKTPSSTGRFEKRSVRFVDEERGHIIRNGTSADVAKRESPILANDEEFKHQLRENHRRVEAAKELLKNYHLKNRKESTADIASDHHDLRKFGFQCDEERESEDDDDDLSCCSSDLFELENWLEIGVDHRYREELPVYETTRFDPNRAIAI</sequence>
<evidence type="ECO:0008006" key="11">
    <source>
        <dbReference type="Google" id="ProtNLM"/>
    </source>
</evidence>
<keyword evidence="4" id="KW-0813">Transport</keyword>
<evidence type="ECO:0000256" key="4">
    <source>
        <dbReference type="ARBA" id="ARBA00022448"/>
    </source>
</evidence>
<gene>
    <name evidence="9" type="ORF">Cgig2_025169</name>
</gene>
<dbReference type="EMBL" id="JAKOGI010000031">
    <property type="protein sequence ID" value="KAJ8448245.1"/>
    <property type="molecule type" value="Genomic_DNA"/>
</dbReference>
<evidence type="ECO:0000256" key="5">
    <source>
        <dbReference type="ARBA" id="ARBA00022475"/>
    </source>
</evidence>
<comment type="function">
    <text evidence="1">Involved in auxin transport. Regulator of the auxin signaling pathway.</text>
</comment>
<dbReference type="InterPro" id="IPR039621">
    <property type="entry name" value="BG1-like"/>
</dbReference>
<evidence type="ECO:0000256" key="7">
    <source>
        <dbReference type="ARBA" id="ARBA00023294"/>
    </source>
</evidence>
<keyword evidence="10" id="KW-1185">Reference proteome</keyword>
<keyword evidence="5" id="KW-1003">Cell membrane</keyword>
<keyword evidence="7" id="KW-0927">Auxin signaling pathway</keyword>
<evidence type="ECO:0000256" key="8">
    <source>
        <dbReference type="SAM" id="MobiDB-lite"/>
    </source>
</evidence>
<evidence type="ECO:0000256" key="1">
    <source>
        <dbReference type="ARBA" id="ARBA00002281"/>
    </source>
</evidence>
<feature type="region of interest" description="Disordered" evidence="8">
    <location>
        <begin position="162"/>
        <end position="182"/>
    </location>
</feature>
<dbReference type="OrthoDB" id="680041at2759"/>
<keyword evidence="6" id="KW-0472">Membrane</keyword>
<proteinExistence type="inferred from homology"/>
<dbReference type="Proteomes" id="UP001153076">
    <property type="component" value="Unassembled WGS sequence"/>
</dbReference>
<evidence type="ECO:0000313" key="9">
    <source>
        <dbReference type="EMBL" id="KAJ8448245.1"/>
    </source>
</evidence>
<evidence type="ECO:0000256" key="2">
    <source>
        <dbReference type="ARBA" id="ARBA00004236"/>
    </source>
</evidence>
<dbReference type="PANTHER" id="PTHR33541">
    <property type="entry name" value="PROTEIN BIG GRAIN 1-LIKE A-RELATED"/>
    <property type="match status" value="1"/>
</dbReference>